<dbReference type="InterPro" id="IPR049730">
    <property type="entry name" value="SNF2/RAD54-like_C"/>
</dbReference>
<dbReference type="CDD" id="cd18793">
    <property type="entry name" value="SF2_C_SNF"/>
    <property type="match status" value="1"/>
</dbReference>
<dbReference type="Proteomes" id="UP000076722">
    <property type="component" value="Unassembled WGS sequence"/>
</dbReference>
<dbReference type="AlphaFoldDB" id="A0A164YVU1"/>
<dbReference type="GO" id="GO:0005524">
    <property type="term" value="F:ATP binding"/>
    <property type="evidence" value="ECO:0007669"/>
    <property type="project" value="UniProtKB-KW"/>
</dbReference>
<dbReference type="CDD" id="cd22541">
    <property type="entry name" value="SP5_N"/>
    <property type="match status" value="1"/>
</dbReference>
<dbReference type="SUPFAM" id="SSF52540">
    <property type="entry name" value="P-loop containing nucleoside triphosphate hydrolases"/>
    <property type="match status" value="2"/>
</dbReference>
<evidence type="ECO:0000259" key="12">
    <source>
        <dbReference type="PROSITE" id="PS51192"/>
    </source>
</evidence>
<feature type="compositionally biased region" description="Acidic residues" evidence="10">
    <location>
        <begin position="961"/>
        <end position="993"/>
    </location>
</feature>
<dbReference type="InterPro" id="IPR014001">
    <property type="entry name" value="Helicase_ATP-bd"/>
</dbReference>
<dbReference type="PROSITE" id="PS00518">
    <property type="entry name" value="ZF_RING_1"/>
    <property type="match status" value="1"/>
</dbReference>
<dbReference type="Gene3D" id="3.40.50.300">
    <property type="entry name" value="P-loop containing nucleotide triphosphate hydrolases"/>
    <property type="match status" value="1"/>
</dbReference>
<evidence type="ECO:0000259" key="11">
    <source>
        <dbReference type="PROSITE" id="PS50089"/>
    </source>
</evidence>
<sequence>MSNNSSDADKKVQNLALQQTNTAISLIPPAYLAELKQHIKTNNHDTHFKIAFQPGQGYGLVYCLEDGCRGLAIPLEAREKVADGGLKDGFGSLKAYRTHIHKHPTHKINRLKRIQAASGQAAPAARLPSQPGPINLASKPAPAARSSMLNRLDSLGSSSPVASPYVSFAQQAQPSASQMPGALKRSSSPDFDQPTAGVKRAKSSASVASTSAPKKPLANTNTNAPVKPEPTPVAAALPPSRSSQGNQNVPTLSPHHVTALEDTARAWWDMLTHLKAQNPRPADFAIRLLNCSSHYERVCKQINDYRAQHGLPLWTSTPVVQHMNIQPQVPFTQPVAGPSRMPYGSDTLSQSLAQAAALIRGPNESDDSEGDDPMNGWAAPGVPSALYRSGAGYATASSEGVNEFLKAAAGQELFDGNASVDQSLAALRLKKVGDKLPHMTISLLPHQVLGVDWMLKQELGDYKGGIMADEMGLGKTIQMIATMIMNPPTGRQTQTLIVAPLSLLTQWKAEIEDRTGGHFNCHIHHGQHRKKNKRDLADFDIILTTYDIMKLEWPDPEAEAKKERQAEKRAGRRRKNADDSFIVTSDEDEPRRKKEKKKAPAKRGVLLQIDWWRIVLDEAQCIRNKETRTSRAITEFNAVNRWCLTGTPITNSLRDAYGMIRYLKIRPWWDWVDFHERITSIEQKAATLASQRLQTIFKTCLLRRKKDSMLDGKMLITLPAKELSLVKLKFSDAEQDVYDFVQGKAQEKFNEFLREGTVLKNHGCVFTMLLRLRQLCSHPALIAEHADGFRREGEETGPQFSVLENARRLVGEQFVRGLQEKYLRLARAVQVKDEHQNANETMDEVNCSICWDLLERAVITACGHVFCRKCITDYFSKPEIVAVHGDGKCACPMCRTVIYSNMLFDRSAFEPTPAQVSGNRGLTPSEDDDGGILKGLFGKQSIVKACKKGKKRAAASHSTMIDEDEEESEDDDDDNDSLQDFIVADDVEDDDDYNPQQRNRRSADKKPKIANRRGRDVIISDDEDDDMGLLQELSFKRQAKETMRRVTAEGLKFLPSTKLKYMMQQIHQWLKEFPEDKIMLISQWTSLIDLAEQYLVTEDVEFLTYKGSMNQTERDIAVAAFNKDNRHRVMFMSLKAGGVGLNLTRANRVISLDLAWSTAVEAQAFARVHRIGQTKEVIIERLVIENTVEDRVLALQEKKAQLAAGALGEGDGMKIGRLTVTDLARLFGLNAHGGRLAVGE</sequence>
<evidence type="ECO:0000256" key="5">
    <source>
        <dbReference type="ARBA" id="ARBA00022801"/>
    </source>
</evidence>
<dbReference type="GO" id="GO:0005737">
    <property type="term" value="C:cytoplasm"/>
    <property type="evidence" value="ECO:0007669"/>
    <property type="project" value="TreeGrafter"/>
</dbReference>
<feature type="region of interest" description="Disordered" evidence="10">
    <location>
        <begin position="117"/>
        <end position="142"/>
    </location>
</feature>
<evidence type="ECO:0000256" key="10">
    <source>
        <dbReference type="SAM" id="MobiDB-lite"/>
    </source>
</evidence>
<proteinExistence type="inferred from homology"/>
<keyword evidence="3" id="KW-0547">Nucleotide-binding</keyword>
<accession>A0A164YVU1</accession>
<keyword evidence="6" id="KW-0347">Helicase</keyword>
<dbReference type="PROSITE" id="PS50089">
    <property type="entry name" value="ZF_RING_2"/>
    <property type="match status" value="1"/>
</dbReference>
<feature type="compositionally biased region" description="Low complexity" evidence="10">
    <location>
        <begin position="203"/>
        <end position="215"/>
    </location>
</feature>
<evidence type="ECO:0000256" key="8">
    <source>
        <dbReference type="ARBA" id="ARBA00022840"/>
    </source>
</evidence>
<dbReference type="STRING" id="1314777.A0A164YVU1"/>
<dbReference type="InterPro" id="IPR000330">
    <property type="entry name" value="SNF2_N"/>
</dbReference>
<dbReference type="OrthoDB" id="423559at2759"/>
<feature type="domain" description="Helicase C-terminal" evidence="13">
    <location>
        <begin position="1065"/>
        <end position="1219"/>
    </location>
</feature>
<dbReference type="SMART" id="SM00487">
    <property type="entry name" value="DEXDc"/>
    <property type="match status" value="1"/>
</dbReference>
<dbReference type="GO" id="GO:0004386">
    <property type="term" value="F:helicase activity"/>
    <property type="evidence" value="ECO:0007669"/>
    <property type="project" value="UniProtKB-KW"/>
</dbReference>
<dbReference type="GO" id="GO:0000724">
    <property type="term" value="P:double-strand break repair via homologous recombination"/>
    <property type="evidence" value="ECO:0007669"/>
    <property type="project" value="TreeGrafter"/>
</dbReference>
<dbReference type="InterPro" id="IPR018957">
    <property type="entry name" value="Znf_C3HC4_RING-type"/>
</dbReference>
<evidence type="ECO:0000313" key="14">
    <source>
        <dbReference type="EMBL" id="KZS97286.1"/>
    </source>
</evidence>
<feature type="compositionally biased region" description="Polar residues" evidence="10">
    <location>
        <begin position="240"/>
        <end position="251"/>
    </location>
</feature>
<dbReference type="GO" id="GO:0008270">
    <property type="term" value="F:zinc ion binding"/>
    <property type="evidence" value="ECO:0007669"/>
    <property type="project" value="UniProtKB-KW"/>
</dbReference>
<keyword evidence="5" id="KW-0378">Hydrolase</keyword>
<dbReference type="InterPro" id="IPR001650">
    <property type="entry name" value="Helicase_C-like"/>
</dbReference>
<dbReference type="InterPro" id="IPR001841">
    <property type="entry name" value="Znf_RING"/>
</dbReference>
<organism evidence="14 15">
    <name type="scientific">Sistotremastrum niveocremeum HHB9708</name>
    <dbReference type="NCBI Taxonomy" id="1314777"/>
    <lineage>
        <taxon>Eukaryota</taxon>
        <taxon>Fungi</taxon>
        <taxon>Dikarya</taxon>
        <taxon>Basidiomycota</taxon>
        <taxon>Agaricomycotina</taxon>
        <taxon>Agaricomycetes</taxon>
        <taxon>Sistotremastrales</taxon>
        <taxon>Sistotremastraceae</taxon>
        <taxon>Sertulicium</taxon>
        <taxon>Sertulicium niveocremeum</taxon>
    </lineage>
</organism>
<dbReference type="PANTHER" id="PTHR45626:SF16">
    <property type="entry name" value="ATP-DEPENDENT HELICASE ULS1"/>
    <property type="match status" value="1"/>
</dbReference>
<dbReference type="CDD" id="cd18008">
    <property type="entry name" value="DEXDc_SHPRH-like"/>
    <property type="match status" value="1"/>
</dbReference>
<keyword evidence="15" id="KW-1185">Reference proteome</keyword>
<comment type="similarity">
    <text evidence="1">Belongs to the SNF2/RAD54 helicase family.</text>
</comment>
<feature type="region of interest" description="Disordered" evidence="10">
    <location>
        <begin position="556"/>
        <end position="599"/>
    </location>
</feature>
<keyword evidence="8" id="KW-0067">ATP-binding</keyword>
<dbReference type="SMART" id="SM00184">
    <property type="entry name" value="RING"/>
    <property type="match status" value="1"/>
</dbReference>
<dbReference type="GO" id="GO:0008094">
    <property type="term" value="F:ATP-dependent activity, acting on DNA"/>
    <property type="evidence" value="ECO:0007669"/>
    <property type="project" value="TreeGrafter"/>
</dbReference>
<dbReference type="Gene3D" id="3.30.40.10">
    <property type="entry name" value="Zinc/RING finger domain, C3HC4 (zinc finger)"/>
    <property type="match status" value="1"/>
</dbReference>
<dbReference type="Pfam" id="PF00176">
    <property type="entry name" value="SNF2-rel_dom"/>
    <property type="match status" value="1"/>
</dbReference>
<evidence type="ECO:0000256" key="4">
    <source>
        <dbReference type="ARBA" id="ARBA00022771"/>
    </source>
</evidence>
<evidence type="ECO:0000256" key="2">
    <source>
        <dbReference type="ARBA" id="ARBA00022723"/>
    </source>
</evidence>
<evidence type="ECO:0000256" key="1">
    <source>
        <dbReference type="ARBA" id="ARBA00007025"/>
    </source>
</evidence>
<dbReference type="PROSITE" id="PS51192">
    <property type="entry name" value="HELICASE_ATP_BIND_1"/>
    <property type="match status" value="1"/>
</dbReference>
<keyword evidence="7" id="KW-0862">Zinc</keyword>
<dbReference type="PROSITE" id="PS51194">
    <property type="entry name" value="HELICASE_CTER"/>
    <property type="match status" value="1"/>
</dbReference>
<dbReference type="InterPro" id="IPR050628">
    <property type="entry name" value="SNF2_RAD54_helicase_TF"/>
</dbReference>
<gene>
    <name evidence="14" type="ORF">SISNIDRAFT_547296</name>
</gene>
<dbReference type="Pfam" id="PF00271">
    <property type="entry name" value="Helicase_C"/>
    <property type="match status" value="1"/>
</dbReference>
<evidence type="ECO:0000256" key="3">
    <source>
        <dbReference type="ARBA" id="ARBA00022741"/>
    </source>
</evidence>
<dbReference type="PANTHER" id="PTHR45626">
    <property type="entry name" value="TRANSCRIPTION TERMINATION FACTOR 2-RELATED"/>
    <property type="match status" value="1"/>
</dbReference>
<evidence type="ECO:0000256" key="6">
    <source>
        <dbReference type="ARBA" id="ARBA00022806"/>
    </source>
</evidence>
<dbReference type="InterPro" id="IPR013083">
    <property type="entry name" value="Znf_RING/FYVE/PHD"/>
</dbReference>
<dbReference type="GO" id="GO:0005634">
    <property type="term" value="C:nucleus"/>
    <property type="evidence" value="ECO:0007669"/>
    <property type="project" value="TreeGrafter"/>
</dbReference>
<dbReference type="SMART" id="SM00490">
    <property type="entry name" value="HELICc"/>
    <property type="match status" value="1"/>
</dbReference>
<dbReference type="SUPFAM" id="SSF57850">
    <property type="entry name" value="RING/U-box"/>
    <property type="match status" value="1"/>
</dbReference>
<dbReference type="EMBL" id="KV419397">
    <property type="protein sequence ID" value="KZS97286.1"/>
    <property type="molecule type" value="Genomic_DNA"/>
</dbReference>
<evidence type="ECO:0000256" key="9">
    <source>
        <dbReference type="PROSITE-ProRule" id="PRU00175"/>
    </source>
</evidence>
<dbReference type="InterPro" id="IPR038718">
    <property type="entry name" value="SNF2-like_sf"/>
</dbReference>
<dbReference type="InterPro" id="IPR017907">
    <property type="entry name" value="Znf_RING_CS"/>
</dbReference>
<feature type="compositionally biased region" description="Basic and acidic residues" evidence="10">
    <location>
        <begin position="1001"/>
        <end position="1017"/>
    </location>
</feature>
<keyword evidence="2" id="KW-0479">Metal-binding</keyword>
<protein>
    <submittedName>
        <fullName evidence="14">Uncharacterized protein</fullName>
    </submittedName>
</protein>
<dbReference type="Gene3D" id="3.40.50.10810">
    <property type="entry name" value="Tandem AAA-ATPase domain"/>
    <property type="match status" value="1"/>
</dbReference>
<evidence type="ECO:0000313" key="15">
    <source>
        <dbReference type="Proteomes" id="UP000076722"/>
    </source>
</evidence>
<feature type="domain" description="Helicase ATP-binding" evidence="12">
    <location>
        <begin position="456"/>
        <end position="666"/>
    </location>
</feature>
<feature type="compositionally biased region" description="Basic and acidic residues" evidence="10">
    <location>
        <begin position="556"/>
        <end position="569"/>
    </location>
</feature>
<evidence type="ECO:0000256" key="7">
    <source>
        <dbReference type="ARBA" id="ARBA00022833"/>
    </source>
</evidence>
<evidence type="ECO:0000259" key="13">
    <source>
        <dbReference type="PROSITE" id="PS51194"/>
    </source>
</evidence>
<feature type="domain" description="RING-type" evidence="11">
    <location>
        <begin position="847"/>
        <end position="895"/>
    </location>
</feature>
<dbReference type="GO" id="GO:0016787">
    <property type="term" value="F:hydrolase activity"/>
    <property type="evidence" value="ECO:0007669"/>
    <property type="project" value="UniProtKB-KW"/>
</dbReference>
<name>A0A164YVU1_9AGAM</name>
<dbReference type="InterPro" id="IPR027417">
    <property type="entry name" value="P-loop_NTPase"/>
</dbReference>
<dbReference type="Pfam" id="PF00097">
    <property type="entry name" value="zf-C3HC4"/>
    <property type="match status" value="1"/>
</dbReference>
<keyword evidence="4 9" id="KW-0863">Zinc-finger</keyword>
<feature type="region of interest" description="Disordered" evidence="10">
    <location>
        <begin position="954"/>
        <end position="1017"/>
    </location>
</feature>
<reference evidence="14 15" key="1">
    <citation type="journal article" date="2016" name="Mol. Biol. Evol.">
        <title>Comparative Genomics of Early-Diverging Mushroom-Forming Fungi Provides Insights into the Origins of Lignocellulose Decay Capabilities.</title>
        <authorList>
            <person name="Nagy L.G."/>
            <person name="Riley R."/>
            <person name="Tritt A."/>
            <person name="Adam C."/>
            <person name="Daum C."/>
            <person name="Floudas D."/>
            <person name="Sun H."/>
            <person name="Yadav J.S."/>
            <person name="Pangilinan J."/>
            <person name="Larsson K.H."/>
            <person name="Matsuura K."/>
            <person name="Barry K."/>
            <person name="Labutti K."/>
            <person name="Kuo R."/>
            <person name="Ohm R.A."/>
            <person name="Bhattacharya S.S."/>
            <person name="Shirouzu T."/>
            <person name="Yoshinaga Y."/>
            <person name="Martin F.M."/>
            <person name="Grigoriev I.V."/>
            <person name="Hibbett D.S."/>
        </authorList>
    </citation>
    <scope>NUCLEOTIDE SEQUENCE [LARGE SCALE GENOMIC DNA]</scope>
    <source>
        <strain evidence="14 15">HHB9708</strain>
    </source>
</reference>
<feature type="region of interest" description="Disordered" evidence="10">
    <location>
        <begin position="172"/>
        <end position="253"/>
    </location>
</feature>